<reference evidence="2 3" key="1">
    <citation type="submission" date="2019-03" db="EMBL/GenBank/DDBJ databases">
        <title>First draft genome of Liparis tanakae, snailfish: a comprehensive survey of snailfish specific genes.</title>
        <authorList>
            <person name="Kim W."/>
            <person name="Song I."/>
            <person name="Jeong J.-H."/>
            <person name="Kim D."/>
            <person name="Kim S."/>
            <person name="Ryu S."/>
            <person name="Song J.Y."/>
            <person name="Lee S.K."/>
        </authorList>
    </citation>
    <scope>NUCLEOTIDE SEQUENCE [LARGE SCALE GENOMIC DNA]</scope>
    <source>
        <tissue evidence="2">Muscle</tissue>
    </source>
</reference>
<proteinExistence type="predicted"/>
<evidence type="ECO:0000256" key="1">
    <source>
        <dbReference type="SAM" id="MobiDB-lite"/>
    </source>
</evidence>
<evidence type="ECO:0000313" key="3">
    <source>
        <dbReference type="Proteomes" id="UP000314294"/>
    </source>
</evidence>
<evidence type="ECO:0000313" key="2">
    <source>
        <dbReference type="EMBL" id="TNN76508.1"/>
    </source>
</evidence>
<keyword evidence="3" id="KW-1185">Reference proteome</keyword>
<name>A0A4Z2IEU9_9TELE</name>
<dbReference type="Proteomes" id="UP000314294">
    <property type="component" value="Unassembled WGS sequence"/>
</dbReference>
<dbReference type="EMBL" id="SRLO01000093">
    <property type="protein sequence ID" value="TNN76508.1"/>
    <property type="molecule type" value="Genomic_DNA"/>
</dbReference>
<gene>
    <name evidence="2" type="ORF">EYF80_013373</name>
</gene>
<accession>A0A4Z2IEU9</accession>
<feature type="region of interest" description="Disordered" evidence="1">
    <location>
        <begin position="63"/>
        <end position="95"/>
    </location>
</feature>
<dbReference type="AlphaFoldDB" id="A0A4Z2IEU9"/>
<feature type="compositionally biased region" description="Polar residues" evidence="1">
    <location>
        <begin position="79"/>
        <end position="94"/>
    </location>
</feature>
<organism evidence="2 3">
    <name type="scientific">Liparis tanakae</name>
    <name type="common">Tanaka's snailfish</name>
    <dbReference type="NCBI Taxonomy" id="230148"/>
    <lineage>
        <taxon>Eukaryota</taxon>
        <taxon>Metazoa</taxon>
        <taxon>Chordata</taxon>
        <taxon>Craniata</taxon>
        <taxon>Vertebrata</taxon>
        <taxon>Euteleostomi</taxon>
        <taxon>Actinopterygii</taxon>
        <taxon>Neopterygii</taxon>
        <taxon>Teleostei</taxon>
        <taxon>Neoteleostei</taxon>
        <taxon>Acanthomorphata</taxon>
        <taxon>Eupercaria</taxon>
        <taxon>Perciformes</taxon>
        <taxon>Cottioidei</taxon>
        <taxon>Cottales</taxon>
        <taxon>Liparidae</taxon>
        <taxon>Liparis</taxon>
    </lineage>
</organism>
<comment type="caution">
    <text evidence="2">The sequence shown here is derived from an EMBL/GenBank/DDBJ whole genome shotgun (WGS) entry which is preliminary data.</text>
</comment>
<sequence length="116" mass="13259">MGCRTKGIVIKWHGDIKKDHSWKDIKQLDADRKANRTIELCNGSKVSLSFPRLPYPLTLHPVATRQRSDSRNLGEEPSRVTSPWNTRTQRSTLPDNVPFENELLADNSVHLQLLLC</sequence>
<feature type="compositionally biased region" description="Basic and acidic residues" evidence="1">
    <location>
        <begin position="66"/>
        <end position="78"/>
    </location>
</feature>
<protein>
    <submittedName>
        <fullName evidence="2">Uncharacterized protein</fullName>
    </submittedName>
</protein>